<organism evidence="3">
    <name type="scientific">Caldilineaceae bacterium SB0664_bin_27</name>
    <dbReference type="NCBI Taxonomy" id="2605260"/>
    <lineage>
        <taxon>Bacteria</taxon>
        <taxon>Bacillati</taxon>
        <taxon>Chloroflexota</taxon>
        <taxon>Caldilineae</taxon>
        <taxon>Caldilineales</taxon>
        <taxon>Caldilineaceae</taxon>
    </lineage>
</organism>
<dbReference type="Pfam" id="PF01370">
    <property type="entry name" value="Epimerase"/>
    <property type="match status" value="1"/>
</dbReference>
<dbReference type="PANTHER" id="PTHR43000">
    <property type="entry name" value="DTDP-D-GLUCOSE 4,6-DEHYDRATASE-RELATED"/>
    <property type="match status" value="1"/>
</dbReference>
<dbReference type="CDD" id="cd08946">
    <property type="entry name" value="SDR_e"/>
    <property type="match status" value="1"/>
</dbReference>
<gene>
    <name evidence="3" type="ORF">F4Y42_11115</name>
</gene>
<protein>
    <submittedName>
        <fullName evidence="3">NAD(P)-dependent oxidoreductase</fullName>
    </submittedName>
</protein>
<dbReference type="SUPFAM" id="SSF51735">
    <property type="entry name" value="NAD(P)-binding Rossmann-fold domains"/>
    <property type="match status" value="1"/>
</dbReference>
<reference evidence="3" key="1">
    <citation type="submission" date="2019-09" db="EMBL/GenBank/DDBJ databases">
        <title>Characterisation of the sponge microbiome using genome-centric metagenomics.</title>
        <authorList>
            <person name="Engelberts J.P."/>
            <person name="Robbins S.J."/>
            <person name="De Goeij J.M."/>
            <person name="Aranda M."/>
            <person name="Bell S.C."/>
            <person name="Webster N.S."/>
        </authorList>
    </citation>
    <scope>NUCLEOTIDE SEQUENCE</scope>
    <source>
        <strain evidence="3">SB0664_bin_27</strain>
    </source>
</reference>
<dbReference type="AlphaFoldDB" id="A0A6B0YW55"/>
<evidence type="ECO:0000313" key="3">
    <source>
        <dbReference type="EMBL" id="MXY93982.1"/>
    </source>
</evidence>
<accession>A0A6B0YW55</accession>
<evidence type="ECO:0000256" key="1">
    <source>
        <dbReference type="ARBA" id="ARBA00007637"/>
    </source>
</evidence>
<comment type="caution">
    <text evidence="3">The sequence shown here is derived from an EMBL/GenBank/DDBJ whole genome shotgun (WGS) entry which is preliminary data.</text>
</comment>
<dbReference type="Gene3D" id="3.40.50.720">
    <property type="entry name" value="NAD(P)-binding Rossmann-like Domain"/>
    <property type="match status" value="1"/>
</dbReference>
<feature type="domain" description="NAD-dependent epimerase/dehydratase" evidence="2">
    <location>
        <begin position="7"/>
        <end position="243"/>
    </location>
</feature>
<sequence length="319" mass="34518">MADERFFLTGALGCLGAWTVYNLIRENVDVTVYDLGDNTHRLELLMEPDEIARIHFIKDDITNGDAVSRAVTESGANRIIHLAALQVPFCKANPSLGAAVNVVGTVNVFEAAKQAGISSVVYASSMAVYGGADLYGPEVKDGDPLHPLNLYGVYKSANEGTARIYWQDDGIASLSLRPYTVYGPARDQGMTSTPTQAMLAAAKDETYHISFGGTCGYQYADDVARTFIELARLPFEGAEVFNIRGSVAHMREIVDAIVAAEPNAAGRITFEDTPLPFAEAQNEQPLQDLLGEVPYTPLKEGVARTIAHFKRALVTGKIQ</sequence>
<dbReference type="EMBL" id="VXRG01000092">
    <property type="protein sequence ID" value="MXY93982.1"/>
    <property type="molecule type" value="Genomic_DNA"/>
</dbReference>
<evidence type="ECO:0000259" key="2">
    <source>
        <dbReference type="Pfam" id="PF01370"/>
    </source>
</evidence>
<name>A0A6B0YW55_9CHLR</name>
<proteinExistence type="inferred from homology"/>
<dbReference type="InterPro" id="IPR036291">
    <property type="entry name" value="NAD(P)-bd_dom_sf"/>
</dbReference>
<dbReference type="InterPro" id="IPR001509">
    <property type="entry name" value="Epimerase_deHydtase"/>
</dbReference>
<comment type="similarity">
    <text evidence="1">Belongs to the NAD(P)-dependent epimerase/dehydratase family.</text>
</comment>